<proteinExistence type="predicted"/>
<sequence length="484" mass="47566">MSNKPTCAYQSLRQADTHIPYGSVTACSIDVTVKGTTVVIASPTLPNYEETPATIVSHPPITDSPKSVEQLSPKPTDPGVPIVFLPSAVAIRSSTVAFNSLPQTGGLDLGVGGSHAREPDQVVTVGSNVFTVNSNQVVGMGTTVNRPFGTGDGNGGDEGGVYAAKPTSTVLNGMSVQVSGHSVQIDGTFFSIPSQPSMGVVHGTQTVFLGPDGVVAGSETLHMSPIVVSAGSNANANGGNGAAGVGSGGGQNGGSQVVIAGGTVLTMDDTHIIANGQTIAYSSATPTVLTVAGDTITIVPPSNANGGGSAHVVIHGTTVAAPAPGSTHYEMVGGATFTEVNPSVVVIDGHSYTVGAAAAMATDATGGLVGAASPTTTVVGGETITIGPGGVTVGGSLTFKYPFQTAPTITITPKATMTGGMPDATAASHNGPKAPAGGSQNNGNIAAATTSSKNAASGPLVAPVVALSAMGWVIAAFLFAVQMI</sequence>
<comment type="caution">
    <text evidence="3">The sequence shown here is derived from an EMBL/GenBank/DDBJ whole genome shotgun (WGS) entry which is preliminary data.</text>
</comment>
<organism evidence="3 4">
    <name type="scientific">Sporothrix curviconia</name>
    <dbReference type="NCBI Taxonomy" id="1260050"/>
    <lineage>
        <taxon>Eukaryota</taxon>
        <taxon>Fungi</taxon>
        <taxon>Dikarya</taxon>
        <taxon>Ascomycota</taxon>
        <taxon>Pezizomycotina</taxon>
        <taxon>Sordariomycetes</taxon>
        <taxon>Sordariomycetidae</taxon>
        <taxon>Ophiostomatales</taxon>
        <taxon>Ophiostomataceae</taxon>
        <taxon>Sporothrix</taxon>
    </lineage>
</organism>
<accession>A0ABP0CW04</accession>
<dbReference type="EMBL" id="CAWUHB010000113">
    <property type="protein sequence ID" value="CAK7236332.1"/>
    <property type="molecule type" value="Genomic_DNA"/>
</dbReference>
<protein>
    <submittedName>
        <fullName evidence="3">Uncharacterized protein</fullName>
    </submittedName>
</protein>
<dbReference type="Proteomes" id="UP001642405">
    <property type="component" value="Unassembled WGS sequence"/>
</dbReference>
<keyword evidence="2" id="KW-1133">Transmembrane helix</keyword>
<gene>
    <name evidence="3" type="ORF">SCUCBS95973_009572</name>
</gene>
<dbReference type="PROSITE" id="PS51257">
    <property type="entry name" value="PROKAR_LIPOPROTEIN"/>
    <property type="match status" value="1"/>
</dbReference>
<evidence type="ECO:0000256" key="1">
    <source>
        <dbReference type="SAM" id="MobiDB-lite"/>
    </source>
</evidence>
<evidence type="ECO:0000256" key="2">
    <source>
        <dbReference type="SAM" id="Phobius"/>
    </source>
</evidence>
<keyword evidence="2" id="KW-0812">Transmembrane</keyword>
<feature type="transmembrane region" description="Helical" evidence="2">
    <location>
        <begin position="460"/>
        <end position="481"/>
    </location>
</feature>
<reference evidence="3 4" key="1">
    <citation type="submission" date="2024-01" db="EMBL/GenBank/DDBJ databases">
        <authorList>
            <person name="Allen C."/>
            <person name="Tagirdzhanova G."/>
        </authorList>
    </citation>
    <scope>NUCLEOTIDE SEQUENCE [LARGE SCALE GENOMIC DNA]</scope>
</reference>
<feature type="region of interest" description="Disordered" evidence="1">
    <location>
        <begin position="414"/>
        <end position="446"/>
    </location>
</feature>
<evidence type="ECO:0000313" key="3">
    <source>
        <dbReference type="EMBL" id="CAK7236332.1"/>
    </source>
</evidence>
<evidence type="ECO:0000313" key="4">
    <source>
        <dbReference type="Proteomes" id="UP001642405"/>
    </source>
</evidence>
<keyword evidence="4" id="KW-1185">Reference proteome</keyword>
<keyword evidence="2" id="KW-0472">Membrane</keyword>
<name>A0ABP0CW04_9PEZI</name>